<gene>
    <name evidence="1" type="ORF">EX30DRAFT_342178</name>
</gene>
<dbReference type="AlphaFoldDB" id="A0A4S2MSW7"/>
<sequence>MDMKPDKHMDVQLDKPYRCLSVYCSNGTYRVIEVATAKCDGCNLTTKKLKKSLILRCELCAHQSCVSCQND</sequence>
<dbReference type="Proteomes" id="UP000298138">
    <property type="component" value="Unassembled WGS sequence"/>
</dbReference>
<feature type="non-terminal residue" evidence="1">
    <location>
        <position position="71"/>
    </location>
</feature>
<name>A0A4S2MSW7_9PEZI</name>
<organism evidence="1 2">
    <name type="scientific">Ascodesmis nigricans</name>
    <dbReference type="NCBI Taxonomy" id="341454"/>
    <lineage>
        <taxon>Eukaryota</taxon>
        <taxon>Fungi</taxon>
        <taxon>Dikarya</taxon>
        <taxon>Ascomycota</taxon>
        <taxon>Pezizomycotina</taxon>
        <taxon>Pezizomycetes</taxon>
        <taxon>Pezizales</taxon>
        <taxon>Ascodesmidaceae</taxon>
        <taxon>Ascodesmis</taxon>
    </lineage>
</organism>
<proteinExistence type="predicted"/>
<protein>
    <submittedName>
        <fullName evidence="1">Uncharacterized protein</fullName>
    </submittedName>
</protein>
<dbReference type="InParanoid" id="A0A4S2MSW7"/>
<evidence type="ECO:0000313" key="2">
    <source>
        <dbReference type="Proteomes" id="UP000298138"/>
    </source>
</evidence>
<keyword evidence="2" id="KW-1185">Reference proteome</keyword>
<accession>A0A4S2MSW7</accession>
<reference evidence="1 2" key="1">
    <citation type="submission" date="2019-04" db="EMBL/GenBank/DDBJ databases">
        <title>Comparative genomics and transcriptomics to analyze fruiting body development in filamentous ascomycetes.</title>
        <authorList>
            <consortium name="DOE Joint Genome Institute"/>
            <person name="Lutkenhaus R."/>
            <person name="Traeger S."/>
            <person name="Breuer J."/>
            <person name="Kuo A."/>
            <person name="Lipzen A."/>
            <person name="Pangilinan J."/>
            <person name="Dilworth D."/>
            <person name="Sandor L."/>
            <person name="Poggeler S."/>
            <person name="Barry K."/>
            <person name="Grigoriev I.V."/>
            <person name="Nowrousian M."/>
        </authorList>
    </citation>
    <scope>NUCLEOTIDE SEQUENCE [LARGE SCALE GENOMIC DNA]</scope>
    <source>
        <strain evidence="1 2">CBS 389.68</strain>
    </source>
</reference>
<evidence type="ECO:0000313" key="1">
    <source>
        <dbReference type="EMBL" id="TGZ79537.1"/>
    </source>
</evidence>
<dbReference type="EMBL" id="ML220130">
    <property type="protein sequence ID" value="TGZ79537.1"/>
    <property type="molecule type" value="Genomic_DNA"/>
</dbReference>